<accession>A0A9W7KV26</accession>
<reference evidence="17" key="1">
    <citation type="submission" date="2022-07" db="EMBL/GenBank/DDBJ databases">
        <title>Genome analysis of Parmales, a sister group of diatoms, reveals the evolutionary specialization of diatoms from phago-mixotrophs to photoautotrophs.</title>
        <authorList>
            <person name="Ban H."/>
            <person name="Sato S."/>
            <person name="Yoshikawa S."/>
            <person name="Kazumasa Y."/>
            <person name="Nakamura Y."/>
            <person name="Ichinomiya M."/>
            <person name="Saitoh K."/>
            <person name="Sato N."/>
            <person name="Blanc-Mathieu R."/>
            <person name="Endo H."/>
            <person name="Kuwata A."/>
            <person name="Ogata H."/>
        </authorList>
    </citation>
    <scope>NUCLEOTIDE SEQUENCE</scope>
</reference>
<evidence type="ECO:0000256" key="16">
    <source>
        <dbReference type="SAM" id="Phobius"/>
    </source>
</evidence>
<dbReference type="PANTHER" id="PTHR15458:SF5">
    <property type="entry name" value="PHOSPHATIDYLETHANOLAMINE N-METHYLTRANSFERASE"/>
    <property type="match status" value="1"/>
</dbReference>
<evidence type="ECO:0000256" key="9">
    <source>
        <dbReference type="ARBA" id="ARBA00022824"/>
    </source>
</evidence>
<dbReference type="Pfam" id="PF04191">
    <property type="entry name" value="PEMT"/>
    <property type="match status" value="1"/>
</dbReference>
<name>A0A9W7KV26_9STRA</name>
<dbReference type="OrthoDB" id="8300106at2759"/>
<dbReference type="InterPro" id="IPR007318">
    <property type="entry name" value="Phopholipid_MeTrfase"/>
</dbReference>
<keyword evidence="7" id="KW-0949">S-adenosyl-L-methionine</keyword>
<evidence type="ECO:0000256" key="2">
    <source>
        <dbReference type="ARBA" id="ARBA00004969"/>
    </source>
</evidence>
<dbReference type="Proteomes" id="UP001165082">
    <property type="component" value="Unassembled WGS sequence"/>
</dbReference>
<gene>
    <name evidence="17" type="ORF">TrRE_jg1901</name>
</gene>
<keyword evidence="14" id="KW-1208">Phospholipid metabolism</keyword>
<keyword evidence="4" id="KW-0444">Lipid biosynthesis</keyword>
<evidence type="ECO:0000256" key="15">
    <source>
        <dbReference type="ARBA" id="ARBA00034137"/>
    </source>
</evidence>
<keyword evidence="6" id="KW-0808">Transferase</keyword>
<keyword evidence="5" id="KW-0489">Methyltransferase</keyword>
<keyword evidence="13" id="KW-0594">Phospholipid biosynthesis</keyword>
<sequence>MGIYNLLYIMFAAILGAKGHLLGVNFIGGYTTFLILTQFVHYYKYITTYYWRKVNFSHFKRDVLFFKSVALTNLAYMVLRPYWKVISAEGLAGLSSDLSLNLPGISMIAAGYFVSISATAALGVDGTYFGIELGVVEADYGFVKSFPYNCIPHPMILSQVVALIGIHTFPGVGGTVPWLVPTHVALYFLHMAQEIYDVWDGTPWYKKGENKVE</sequence>
<evidence type="ECO:0000256" key="6">
    <source>
        <dbReference type="ARBA" id="ARBA00022679"/>
    </source>
</evidence>
<evidence type="ECO:0000313" key="17">
    <source>
        <dbReference type="EMBL" id="GMI12366.1"/>
    </source>
</evidence>
<evidence type="ECO:0000256" key="14">
    <source>
        <dbReference type="ARBA" id="ARBA00023264"/>
    </source>
</evidence>
<keyword evidence="9" id="KW-0256">Endoplasmic reticulum</keyword>
<dbReference type="AlphaFoldDB" id="A0A9W7KV26"/>
<evidence type="ECO:0000256" key="10">
    <source>
        <dbReference type="ARBA" id="ARBA00022989"/>
    </source>
</evidence>
<protein>
    <recommendedName>
        <fullName evidence="15">phosphatidyl-N-methylethanolamine N-methyltransferase</fullName>
        <ecNumber evidence="15">2.1.1.71</ecNumber>
    </recommendedName>
</protein>
<dbReference type="GO" id="GO:0032259">
    <property type="term" value="P:methylation"/>
    <property type="evidence" value="ECO:0007669"/>
    <property type="project" value="UniProtKB-KW"/>
</dbReference>
<proteinExistence type="predicted"/>
<comment type="caution">
    <text evidence="17">The sequence shown here is derived from an EMBL/GenBank/DDBJ whole genome shotgun (WGS) entry which is preliminary data.</text>
</comment>
<evidence type="ECO:0000256" key="12">
    <source>
        <dbReference type="ARBA" id="ARBA00023136"/>
    </source>
</evidence>
<keyword evidence="18" id="KW-1185">Reference proteome</keyword>
<dbReference type="EMBL" id="BRXZ01000472">
    <property type="protein sequence ID" value="GMI12366.1"/>
    <property type="molecule type" value="Genomic_DNA"/>
</dbReference>
<keyword evidence="8 16" id="KW-0812">Transmembrane</keyword>
<dbReference type="EC" id="2.1.1.71" evidence="15"/>
<comment type="pathway">
    <text evidence="2">Phospholipid metabolism; phosphatidylcholine biosynthesis.</text>
</comment>
<dbReference type="InterPro" id="IPR024960">
    <property type="entry name" value="PEMT/MFAP"/>
</dbReference>
<organism evidence="17 18">
    <name type="scientific">Triparma retinervis</name>
    <dbReference type="NCBI Taxonomy" id="2557542"/>
    <lineage>
        <taxon>Eukaryota</taxon>
        <taxon>Sar</taxon>
        <taxon>Stramenopiles</taxon>
        <taxon>Ochrophyta</taxon>
        <taxon>Bolidophyceae</taxon>
        <taxon>Parmales</taxon>
        <taxon>Triparmaceae</taxon>
        <taxon>Triparma</taxon>
    </lineage>
</organism>
<feature type="transmembrane region" description="Helical" evidence="16">
    <location>
        <begin position="103"/>
        <end position="124"/>
    </location>
</feature>
<comment type="pathway">
    <text evidence="3">Lipid metabolism.</text>
</comment>
<dbReference type="PANTHER" id="PTHR15458">
    <property type="entry name" value="PHOSPHATIDYLETHANOLAMINE N-METHYLTRANSFERASE"/>
    <property type="match status" value="1"/>
</dbReference>
<evidence type="ECO:0000256" key="13">
    <source>
        <dbReference type="ARBA" id="ARBA00023209"/>
    </source>
</evidence>
<comment type="subcellular location">
    <subcellularLocation>
        <location evidence="1">Endoplasmic reticulum membrane</location>
        <topology evidence="1">Multi-pass membrane protein</topology>
    </subcellularLocation>
</comment>
<dbReference type="GO" id="GO:0006656">
    <property type="term" value="P:phosphatidylcholine biosynthetic process"/>
    <property type="evidence" value="ECO:0007669"/>
    <property type="project" value="InterPro"/>
</dbReference>
<feature type="transmembrane region" description="Helical" evidence="16">
    <location>
        <begin position="64"/>
        <end position="83"/>
    </location>
</feature>
<evidence type="ECO:0000256" key="5">
    <source>
        <dbReference type="ARBA" id="ARBA00022603"/>
    </source>
</evidence>
<evidence type="ECO:0000256" key="1">
    <source>
        <dbReference type="ARBA" id="ARBA00004477"/>
    </source>
</evidence>
<evidence type="ECO:0000256" key="8">
    <source>
        <dbReference type="ARBA" id="ARBA00022692"/>
    </source>
</evidence>
<evidence type="ECO:0000256" key="4">
    <source>
        <dbReference type="ARBA" id="ARBA00022516"/>
    </source>
</evidence>
<dbReference type="GO" id="GO:0005789">
    <property type="term" value="C:endoplasmic reticulum membrane"/>
    <property type="evidence" value="ECO:0007669"/>
    <property type="project" value="UniProtKB-SubCell"/>
</dbReference>
<keyword evidence="12 16" id="KW-0472">Membrane</keyword>
<evidence type="ECO:0000256" key="11">
    <source>
        <dbReference type="ARBA" id="ARBA00023098"/>
    </source>
</evidence>
<evidence type="ECO:0000256" key="3">
    <source>
        <dbReference type="ARBA" id="ARBA00005189"/>
    </source>
</evidence>
<evidence type="ECO:0000256" key="7">
    <source>
        <dbReference type="ARBA" id="ARBA00022691"/>
    </source>
</evidence>
<keyword evidence="10 16" id="KW-1133">Transmembrane helix</keyword>
<evidence type="ECO:0000313" key="18">
    <source>
        <dbReference type="Proteomes" id="UP001165082"/>
    </source>
</evidence>
<dbReference type="GO" id="GO:0000773">
    <property type="term" value="F:phosphatidyl-N-methylethanolamine N-methyltransferase activity"/>
    <property type="evidence" value="ECO:0007669"/>
    <property type="project" value="UniProtKB-EC"/>
</dbReference>
<feature type="transmembrane region" description="Helical" evidence="16">
    <location>
        <begin position="20"/>
        <end position="43"/>
    </location>
</feature>
<keyword evidence="11" id="KW-0443">Lipid metabolism</keyword>